<evidence type="ECO:0000313" key="10">
    <source>
        <dbReference type="Proteomes" id="UP000315496"/>
    </source>
</evidence>
<dbReference type="CDD" id="cd10747">
    <property type="entry name" value="DnaJ_C"/>
    <property type="match status" value="1"/>
</dbReference>
<dbReference type="Gene3D" id="2.60.260.20">
    <property type="entry name" value="Urease metallochaperone UreE, N-terminal domain"/>
    <property type="match status" value="2"/>
</dbReference>
<dbReference type="InterPro" id="IPR036410">
    <property type="entry name" value="HSP_DnaJ_Cys-rich_dom_sf"/>
</dbReference>
<dbReference type="InterPro" id="IPR001305">
    <property type="entry name" value="HSP_DnaJ_Cys-rich_dom"/>
</dbReference>
<evidence type="ECO:0000256" key="6">
    <source>
        <dbReference type="PROSITE-ProRule" id="PRU00546"/>
    </source>
</evidence>
<dbReference type="FunFam" id="2.60.260.20:FF:000013">
    <property type="entry name" value="DnaJ subfamily B member 11"/>
    <property type="match status" value="1"/>
</dbReference>
<keyword evidence="1 6" id="KW-0479">Metal-binding</keyword>
<dbReference type="CDD" id="cd06257">
    <property type="entry name" value="DnaJ"/>
    <property type="match status" value="1"/>
</dbReference>
<keyword evidence="10" id="KW-1185">Reference proteome</keyword>
<dbReference type="SUPFAM" id="SSF57938">
    <property type="entry name" value="DnaJ/Hsp40 cysteine-rich domain"/>
    <property type="match status" value="1"/>
</dbReference>
<feature type="domain" description="J" evidence="7">
    <location>
        <begin position="14"/>
        <end position="81"/>
    </location>
</feature>
<evidence type="ECO:0000313" key="9">
    <source>
        <dbReference type="EMBL" id="TNJ29820.1"/>
    </source>
</evidence>
<dbReference type="OrthoDB" id="550424at2759"/>
<gene>
    <name evidence="9" type="ORF">GMRT_15495</name>
</gene>
<feature type="zinc finger region" description="CR-type" evidence="6">
    <location>
        <begin position="129"/>
        <end position="212"/>
    </location>
</feature>
<dbReference type="SMART" id="SM00271">
    <property type="entry name" value="DnaJ"/>
    <property type="match status" value="1"/>
</dbReference>
<dbReference type="EMBL" id="VDLU01000001">
    <property type="protein sequence ID" value="TNJ29820.1"/>
    <property type="molecule type" value="Genomic_DNA"/>
</dbReference>
<protein>
    <submittedName>
        <fullName evidence="9">Chaperone protein DnaJ</fullName>
    </submittedName>
</protein>
<feature type="domain" description="CR-type" evidence="8">
    <location>
        <begin position="129"/>
        <end position="212"/>
    </location>
</feature>
<dbReference type="SUPFAM" id="SSF49493">
    <property type="entry name" value="HSP40/DnaJ peptide-binding domain"/>
    <property type="match status" value="2"/>
</dbReference>
<dbReference type="Pfam" id="PF00684">
    <property type="entry name" value="DnaJ_CXXCXGXG"/>
    <property type="match status" value="1"/>
</dbReference>
<accession>A0A4Z1SW46</accession>
<dbReference type="AlphaFoldDB" id="A0A4Z1SW46"/>
<dbReference type="VEuPathDB" id="GiardiaDB:GMRT_15495"/>
<dbReference type="PROSITE" id="PS51188">
    <property type="entry name" value="ZF_CR"/>
    <property type="match status" value="1"/>
</dbReference>
<dbReference type="PANTHER" id="PTHR43888">
    <property type="entry name" value="DNAJ-LIKE-2, ISOFORM A-RELATED"/>
    <property type="match status" value="1"/>
</dbReference>
<evidence type="ECO:0000256" key="1">
    <source>
        <dbReference type="ARBA" id="ARBA00022723"/>
    </source>
</evidence>
<dbReference type="GO" id="GO:0051082">
    <property type="term" value="F:unfolded protein binding"/>
    <property type="evidence" value="ECO:0007669"/>
    <property type="project" value="InterPro"/>
</dbReference>
<dbReference type="InterPro" id="IPR008971">
    <property type="entry name" value="HSP40/DnaJ_pept-bd"/>
</dbReference>
<dbReference type="Pfam" id="PF00226">
    <property type="entry name" value="DnaJ"/>
    <property type="match status" value="1"/>
</dbReference>
<comment type="caution">
    <text evidence="9">The sequence shown here is derived from an EMBL/GenBank/DDBJ whole genome shotgun (WGS) entry which is preliminary data.</text>
</comment>
<dbReference type="PROSITE" id="PS00636">
    <property type="entry name" value="DNAJ_1"/>
    <property type="match status" value="1"/>
</dbReference>
<dbReference type="CDD" id="cd10719">
    <property type="entry name" value="DnaJ_zf"/>
    <property type="match status" value="1"/>
</dbReference>
<evidence type="ECO:0000256" key="5">
    <source>
        <dbReference type="ARBA" id="ARBA00023186"/>
    </source>
</evidence>
<dbReference type="Proteomes" id="UP000315496">
    <property type="component" value="Chromosome 1"/>
</dbReference>
<dbReference type="SUPFAM" id="SSF46565">
    <property type="entry name" value="Chaperone J-domain"/>
    <property type="match status" value="1"/>
</dbReference>
<dbReference type="GO" id="GO:0006457">
    <property type="term" value="P:protein folding"/>
    <property type="evidence" value="ECO:0007669"/>
    <property type="project" value="InterPro"/>
</dbReference>
<dbReference type="InterPro" id="IPR002939">
    <property type="entry name" value="DnaJ_C"/>
</dbReference>
<keyword evidence="5" id="KW-0143">Chaperone</keyword>
<dbReference type="InterPro" id="IPR001623">
    <property type="entry name" value="DnaJ_domain"/>
</dbReference>
<dbReference type="InterPro" id="IPR018253">
    <property type="entry name" value="DnaJ_domain_CS"/>
</dbReference>
<evidence type="ECO:0000259" key="7">
    <source>
        <dbReference type="PROSITE" id="PS50076"/>
    </source>
</evidence>
<dbReference type="Gene3D" id="1.10.287.110">
    <property type="entry name" value="DnaJ domain"/>
    <property type="match status" value="1"/>
</dbReference>
<organism evidence="9 10">
    <name type="scientific">Giardia muris</name>
    <dbReference type="NCBI Taxonomy" id="5742"/>
    <lineage>
        <taxon>Eukaryota</taxon>
        <taxon>Metamonada</taxon>
        <taxon>Diplomonadida</taxon>
        <taxon>Hexamitidae</taxon>
        <taxon>Giardiinae</taxon>
        <taxon>Giardia</taxon>
    </lineage>
</organism>
<evidence type="ECO:0000256" key="4">
    <source>
        <dbReference type="ARBA" id="ARBA00022833"/>
    </source>
</evidence>
<dbReference type="Pfam" id="PF01556">
    <property type="entry name" value="DnaJ_C"/>
    <property type="match status" value="1"/>
</dbReference>
<sequence length="361" mass="40422">MILGLLVLVLAERDFYAILGVGRRAGAAELKKAYHKKSVANHPDRCTEAERAACTSRFQDITRAYEVLSDEEKRRVYDQGGEEALLGFESNHNPNQQQALFNNWHGGAQPKGQATVVELSLPLETLYAGKSQSTLVRHKVKCPHCHGTGADSDADYPKCDNCNGRGVVIERHDLGNGYYQQYQHSCWKCGGEGRLIKKRCRVCHAATVKVVEDYVFLEVPPGAPDGHQLVFEGMGDQVLDFRYLPGDLIYVIRERKHPRFTRENTIHLRHKLTINLYEAFFGFNRTIVHLDGHLVPVSRTGITQPGETIRIPGEGMPRLNDIRGAHGDLFVDVTVVIPSLDNVKGTTLKDFRDILGRVVSK</sequence>
<evidence type="ECO:0000259" key="8">
    <source>
        <dbReference type="PROSITE" id="PS51188"/>
    </source>
</evidence>
<proteinExistence type="predicted"/>
<reference evidence="9 10" key="1">
    <citation type="submission" date="2019-05" db="EMBL/GenBank/DDBJ databases">
        <title>The compact genome of Giardia muris reveals important steps in the evolution of intestinal protozoan parasites.</title>
        <authorList>
            <person name="Xu F."/>
            <person name="Jimenez-Gonzalez A."/>
            <person name="Einarsson E."/>
            <person name="Astvaldsson A."/>
            <person name="Peirasmaki D."/>
            <person name="Eckmann L."/>
            <person name="Andersson J.O."/>
            <person name="Svard S.G."/>
            <person name="Jerlstrom-Hultqvist J."/>
        </authorList>
    </citation>
    <scope>NUCLEOTIDE SEQUENCE [LARGE SCALE GENOMIC DNA]</scope>
    <source>
        <strain evidence="9 10">Roberts-Thomson</strain>
    </source>
</reference>
<dbReference type="PROSITE" id="PS50076">
    <property type="entry name" value="DNAJ_2"/>
    <property type="match status" value="1"/>
</dbReference>
<evidence type="ECO:0000256" key="3">
    <source>
        <dbReference type="ARBA" id="ARBA00022771"/>
    </source>
</evidence>
<dbReference type="FunFam" id="2.10.230.10:FF:000002">
    <property type="entry name" value="Molecular chaperone DnaJ"/>
    <property type="match status" value="1"/>
</dbReference>
<evidence type="ECO:0000256" key="2">
    <source>
        <dbReference type="ARBA" id="ARBA00022737"/>
    </source>
</evidence>
<keyword evidence="2" id="KW-0677">Repeat</keyword>
<dbReference type="Gene3D" id="2.10.230.10">
    <property type="entry name" value="Heat shock protein DnaJ, cysteine-rich domain"/>
    <property type="match status" value="1"/>
</dbReference>
<dbReference type="InterPro" id="IPR036869">
    <property type="entry name" value="J_dom_sf"/>
</dbReference>
<keyword evidence="4 6" id="KW-0862">Zinc</keyword>
<keyword evidence="3 6" id="KW-0863">Zinc-finger</keyword>
<dbReference type="GO" id="GO:0030544">
    <property type="term" value="F:Hsp70 protein binding"/>
    <property type="evidence" value="ECO:0007669"/>
    <property type="project" value="InterPro"/>
</dbReference>
<dbReference type="PRINTS" id="PR00625">
    <property type="entry name" value="JDOMAIN"/>
</dbReference>
<dbReference type="GO" id="GO:0008270">
    <property type="term" value="F:zinc ion binding"/>
    <property type="evidence" value="ECO:0007669"/>
    <property type="project" value="UniProtKB-KW"/>
</dbReference>
<dbReference type="InterPro" id="IPR044713">
    <property type="entry name" value="DNJA1/2-like"/>
</dbReference>
<name>A0A4Z1SW46_GIAMU</name>